<reference evidence="4 5" key="1">
    <citation type="submission" date="2016-10" db="EMBL/GenBank/DDBJ databases">
        <authorList>
            <person name="de Groot N.N."/>
        </authorList>
    </citation>
    <scope>NUCLEOTIDE SEQUENCE [LARGE SCALE GENOMIC DNA]</scope>
    <source>
        <strain evidence="4 5">CGMCC 4.5739</strain>
    </source>
</reference>
<dbReference type="SUPFAM" id="SSF53474">
    <property type="entry name" value="alpha/beta-Hydrolases"/>
    <property type="match status" value="1"/>
</dbReference>
<dbReference type="InterPro" id="IPR029058">
    <property type="entry name" value="AB_hydrolase_fold"/>
</dbReference>
<name>A0A1I1KHR5_9ACTN</name>
<dbReference type="PANTHER" id="PTHR11487">
    <property type="entry name" value="THIOESTERASE"/>
    <property type="match status" value="1"/>
</dbReference>
<protein>
    <submittedName>
        <fullName evidence="4">Medium-chain acyl-[acyl-carrier-protein] hydrolase</fullName>
    </submittedName>
</protein>
<organism evidence="4 5">
    <name type="scientific">Streptomyces aidingensis</name>
    <dbReference type="NCBI Taxonomy" id="910347"/>
    <lineage>
        <taxon>Bacteria</taxon>
        <taxon>Bacillati</taxon>
        <taxon>Actinomycetota</taxon>
        <taxon>Actinomycetes</taxon>
        <taxon>Kitasatosporales</taxon>
        <taxon>Streptomycetaceae</taxon>
        <taxon>Streptomyces</taxon>
    </lineage>
</organism>
<evidence type="ECO:0000259" key="3">
    <source>
        <dbReference type="SMART" id="SM00824"/>
    </source>
</evidence>
<dbReference type="EMBL" id="FOLM01000004">
    <property type="protein sequence ID" value="SFC58218.1"/>
    <property type="molecule type" value="Genomic_DNA"/>
</dbReference>
<dbReference type="GO" id="GO:0016787">
    <property type="term" value="F:hydrolase activity"/>
    <property type="evidence" value="ECO:0007669"/>
    <property type="project" value="UniProtKB-KW"/>
</dbReference>
<proteinExistence type="inferred from homology"/>
<dbReference type="InterPro" id="IPR020802">
    <property type="entry name" value="TesA-like"/>
</dbReference>
<dbReference type="InterPro" id="IPR012223">
    <property type="entry name" value="TEII"/>
</dbReference>
<evidence type="ECO:0000256" key="1">
    <source>
        <dbReference type="ARBA" id="ARBA00007169"/>
    </source>
</evidence>
<dbReference type="Proteomes" id="UP000199207">
    <property type="component" value="Unassembled WGS sequence"/>
</dbReference>
<dbReference type="GO" id="GO:0008610">
    <property type="term" value="P:lipid biosynthetic process"/>
    <property type="evidence" value="ECO:0007669"/>
    <property type="project" value="TreeGrafter"/>
</dbReference>
<evidence type="ECO:0000256" key="2">
    <source>
        <dbReference type="ARBA" id="ARBA00022801"/>
    </source>
</evidence>
<dbReference type="SMART" id="SM00824">
    <property type="entry name" value="PKS_TE"/>
    <property type="match status" value="1"/>
</dbReference>
<dbReference type="STRING" id="910347.SAMN05421773_104169"/>
<dbReference type="Pfam" id="PF00975">
    <property type="entry name" value="Thioesterase"/>
    <property type="match status" value="1"/>
</dbReference>
<dbReference type="AlphaFoldDB" id="A0A1I1KHR5"/>
<gene>
    <name evidence="4" type="ORF">SAMN05421773_104169</name>
</gene>
<comment type="similarity">
    <text evidence="1">Belongs to the thioesterase family.</text>
</comment>
<evidence type="ECO:0000313" key="5">
    <source>
        <dbReference type="Proteomes" id="UP000199207"/>
    </source>
</evidence>
<keyword evidence="5" id="KW-1185">Reference proteome</keyword>
<evidence type="ECO:0000313" key="4">
    <source>
        <dbReference type="EMBL" id="SFC58218.1"/>
    </source>
</evidence>
<keyword evidence="2 4" id="KW-0378">Hydrolase</keyword>
<dbReference type="InterPro" id="IPR001031">
    <property type="entry name" value="Thioesterase"/>
</dbReference>
<dbReference type="Gene3D" id="3.40.50.1820">
    <property type="entry name" value="alpha/beta hydrolase"/>
    <property type="match status" value="1"/>
</dbReference>
<accession>A0A1I1KHR5</accession>
<feature type="domain" description="Thioesterase TesA-like" evidence="3">
    <location>
        <begin position="25"/>
        <end position="248"/>
    </location>
</feature>
<dbReference type="PANTHER" id="PTHR11487:SF0">
    <property type="entry name" value="S-ACYL FATTY ACID SYNTHASE THIOESTERASE, MEDIUM CHAIN"/>
    <property type="match status" value="1"/>
</dbReference>
<sequence>MNGAGTPTRWFARPRKVPDPALRLVCFPHVGAGGAAFNEWTELLPAGVELCAVRFPGRENRLHEPLLDDPGQAVDAVLTALLPLLDRPFVLLGHCSGSVLAYECARRLQLSGGPAPALVVVSSAEGPSVRDIPDPLHLLPRDELLARVADYGGTARQVLADPDLMAMFERVLRADYRVVERLRYSPGPALTAPLTVIGGRQDRFVSEQALRAWAGETTAAFSLHMLDAPHYLLRHAGAAVAALLQDLLHAGVRR</sequence>